<keyword evidence="7 8" id="KW-0924">Ammonia transport</keyword>
<dbReference type="AlphaFoldDB" id="A0A932HYY1"/>
<reference evidence="11" key="1">
    <citation type="submission" date="2020-07" db="EMBL/GenBank/DDBJ databases">
        <title>Huge and variable diversity of episymbiotic CPR bacteria and DPANN archaea in groundwater ecosystems.</title>
        <authorList>
            <person name="He C.Y."/>
            <person name="Keren R."/>
            <person name="Whittaker M."/>
            <person name="Farag I.F."/>
            <person name="Doudna J."/>
            <person name="Cate J.H.D."/>
            <person name="Banfield J.F."/>
        </authorList>
    </citation>
    <scope>NUCLEOTIDE SEQUENCE</scope>
    <source>
        <strain evidence="11">NC_groundwater_763_Ag_S-0.2um_68_21</strain>
    </source>
</reference>
<evidence type="ECO:0000256" key="1">
    <source>
        <dbReference type="ARBA" id="ARBA00004141"/>
    </source>
</evidence>
<feature type="transmembrane region" description="Helical" evidence="8">
    <location>
        <begin position="426"/>
        <end position="448"/>
    </location>
</feature>
<dbReference type="InterPro" id="IPR024041">
    <property type="entry name" value="NH4_transpt_AmtB-like_dom"/>
</dbReference>
<feature type="region of interest" description="Disordered" evidence="9">
    <location>
        <begin position="1"/>
        <end position="41"/>
    </location>
</feature>
<dbReference type="PANTHER" id="PTHR43029:SF10">
    <property type="entry name" value="AMMONIUM TRANSPORTER MEP2"/>
    <property type="match status" value="1"/>
</dbReference>
<dbReference type="GO" id="GO:0008519">
    <property type="term" value="F:ammonium channel activity"/>
    <property type="evidence" value="ECO:0007669"/>
    <property type="project" value="InterPro"/>
</dbReference>
<feature type="transmembrane region" description="Helical" evidence="8">
    <location>
        <begin position="48"/>
        <end position="70"/>
    </location>
</feature>
<dbReference type="InterPro" id="IPR001905">
    <property type="entry name" value="Ammonium_transpt"/>
</dbReference>
<proteinExistence type="inferred from homology"/>
<feature type="transmembrane region" description="Helical" evidence="8">
    <location>
        <begin position="356"/>
        <end position="376"/>
    </location>
</feature>
<dbReference type="NCBIfam" id="TIGR00836">
    <property type="entry name" value="amt"/>
    <property type="match status" value="1"/>
</dbReference>
<dbReference type="Gene3D" id="1.10.3430.10">
    <property type="entry name" value="Ammonium transporter AmtB like domains"/>
    <property type="match status" value="1"/>
</dbReference>
<dbReference type="InterPro" id="IPR018047">
    <property type="entry name" value="Ammonium_transpt_CS"/>
</dbReference>
<evidence type="ECO:0000256" key="8">
    <source>
        <dbReference type="RuleBase" id="RU362002"/>
    </source>
</evidence>
<dbReference type="PANTHER" id="PTHR43029">
    <property type="entry name" value="AMMONIUM TRANSPORTER MEP2"/>
    <property type="match status" value="1"/>
</dbReference>
<evidence type="ECO:0000256" key="6">
    <source>
        <dbReference type="ARBA" id="ARBA00023136"/>
    </source>
</evidence>
<evidence type="ECO:0000313" key="12">
    <source>
        <dbReference type="Proteomes" id="UP000782312"/>
    </source>
</evidence>
<evidence type="ECO:0000256" key="2">
    <source>
        <dbReference type="ARBA" id="ARBA00005887"/>
    </source>
</evidence>
<keyword evidence="5 8" id="KW-1133">Transmembrane helix</keyword>
<evidence type="ECO:0000256" key="7">
    <source>
        <dbReference type="ARBA" id="ARBA00023177"/>
    </source>
</evidence>
<dbReference type="EMBL" id="JACPUR010000010">
    <property type="protein sequence ID" value="MBI3126722.1"/>
    <property type="molecule type" value="Genomic_DNA"/>
</dbReference>
<feature type="transmembrane region" description="Helical" evidence="8">
    <location>
        <begin position="173"/>
        <end position="194"/>
    </location>
</feature>
<keyword evidence="4 8" id="KW-0812">Transmembrane</keyword>
<accession>A0A932HYY1</accession>
<evidence type="ECO:0000256" key="4">
    <source>
        <dbReference type="ARBA" id="ARBA00022692"/>
    </source>
</evidence>
<evidence type="ECO:0000313" key="11">
    <source>
        <dbReference type="EMBL" id="MBI3126722.1"/>
    </source>
</evidence>
<evidence type="ECO:0000256" key="9">
    <source>
        <dbReference type="SAM" id="MobiDB-lite"/>
    </source>
</evidence>
<name>A0A932HYY1_UNCTE</name>
<protein>
    <recommendedName>
        <fullName evidence="8">Ammonium transporter</fullName>
    </recommendedName>
</protein>
<organism evidence="11 12">
    <name type="scientific">Tectimicrobiota bacterium</name>
    <dbReference type="NCBI Taxonomy" id="2528274"/>
    <lineage>
        <taxon>Bacteria</taxon>
        <taxon>Pseudomonadati</taxon>
        <taxon>Nitrospinota/Tectimicrobiota group</taxon>
        <taxon>Candidatus Tectimicrobiota</taxon>
    </lineage>
</organism>
<keyword evidence="3 8" id="KW-0813">Transport</keyword>
<sequence length="481" mass="49549">MKKITPHGRGRLLRDPPARPIAREAPSAGRPNAAPPYGRRETDVSRPLRIAAAAALAGGAGLLLPALALAAEAKKLDPGNTAWVLTSTALVLFMTIPGLSLFYGGLVRAKNILSLLMQCFAITCLVSLLWLAYAYSLAFTEGGGANALLGGLGKAFFKGVGVESLQGDIPETVFAMFQLTFAIITPALFVGGFAERMKFSSLLVFTALWVTLVYAPVAHWVWGGGWLAGLGALDFAGGTVVHINSGVTALVAALIIGPRRGFPETPMIPHNLPMTVTGAGMLWVGWFGFNAGSALAANGTAGMAMLVTHMSAAAGALAWMVSEWTRHGKPSVLGIATGAVAGLVAITPASGTVGPMGGLLLGALAGFICFSATSYMKQVLKVDDSLDVFPVHGVGGLLGAILTGVFTAKGLGGAGFAEGMTLGRQLWVQIVGAGATLVYAGVVSFILLKIVDAAMGLRAPANEEVEGLDLALHNETGYELR</sequence>
<feature type="compositionally biased region" description="Basic residues" evidence="9">
    <location>
        <begin position="1"/>
        <end position="11"/>
    </location>
</feature>
<dbReference type="SUPFAM" id="SSF111352">
    <property type="entry name" value="Ammonium transporter"/>
    <property type="match status" value="1"/>
</dbReference>
<comment type="similarity">
    <text evidence="2 8">Belongs to the ammonia transporter channel (TC 1.A.11.2) family.</text>
</comment>
<feature type="transmembrane region" description="Helical" evidence="8">
    <location>
        <begin position="235"/>
        <end position="256"/>
    </location>
</feature>
<gene>
    <name evidence="11" type="ORF">HYZ11_03865</name>
</gene>
<feature type="domain" description="Ammonium transporter AmtB-like" evidence="10">
    <location>
        <begin position="82"/>
        <end position="478"/>
    </location>
</feature>
<feature type="transmembrane region" description="Helical" evidence="8">
    <location>
        <begin position="82"/>
        <end position="103"/>
    </location>
</feature>
<feature type="transmembrane region" description="Helical" evidence="8">
    <location>
        <begin position="301"/>
        <end position="320"/>
    </location>
</feature>
<feature type="transmembrane region" description="Helical" evidence="8">
    <location>
        <begin position="115"/>
        <end position="135"/>
    </location>
</feature>
<evidence type="ECO:0000256" key="5">
    <source>
        <dbReference type="ARBA" id="ARBA00022989"/>
    </source>
</evidence>
<comment type="subcellular location">
    <subcellularLocation>
        <location evidence="8">Cell membrane</location>
        <topology evidence="8">Multi-pass membrane protein</topology>
    </subcellularLocation>
    <subcellularLocation>
        <location evidence="1">Membrane</location>
        <topology evidence="1">Multi-pass membrane protein</topology>
    </subcellularLocation>
</comment>
<dbReference type="Proteomes" id="UP000782312">
    <property type="component" value="Unassembled WGS sequence"/>
</dbReference>
<feature type="transmembrane region" description="Helical" evidence="8">
    <location>
        <begin position="268"/>
        <end position="289"/>
    </location>
</feature>
<evidence type="ECO:0000256" key="3">
    <source>
        <dbReference type="ARBA" id="ARBA00022448"/>
    </source>
</evidence>
<dbReference type="GO" id="GO:0005886">
    <property type="term" value="C:plasma membrane"/>
    <property type="evidence" value="ECO:0007669"/>
    <property type="project" value="UniProtKB-SubCell"/>
</dbReference>
<dbReference type="PROSITE" id="PS01219">
    <property type="entry name" value="AMMONIUM_TRANSP"/>
    <property type="match status" value="1"/>
</dbReference>
<feature type="transmembrane region" description="Helical" evidence="8">
    <location>
        <begin position="388"/>
        <end position="406"/>
    </location>
</feature>
<dbReference type="Pfam" id="PF00909">
    <property type="entry name" value="Ammonium_transp"/>
    <property type="match status" value="1"/>
</dbReference>
<keyword evidence="6 8" id="KW-0472">Membrane</keyword>
<dbReference type="InterPro" id="IPR029020">
    <property type="entry name" value="Ammonium/urea_transptr"/>
</dbReference>
<comment type="caution">
    <text evidence="11">The sequence shown here is derived from an EMBL/GenBank/DDBJ whole genome shotgun (WGS) entry which is preliminary data.</text>
</comment>
<evidence type="ECO:0000259" key="10">
    <source>
        <dbReference type="Pfam" id="PF00909"/>
    </source>
</evidence>
<feature type="transmembrane region" description="Helical" evidence="8">
    <location>
        <begin position="332"/>
        <end position="350"/>
    </location>
</feature>
<feature type="transmembrane region" description="Helical" evidence="8">
    <location>
        <begin position="201"/>
        <end position="223"/>
    </location>
</feature>